<feature type="compositionally biased region" description="Pro residues" evidence="1">
    <location>
        <begin position="22"/>
        <end position="31"/>
    </location>
</feature>
<dbReference type="EMBL" id="JXTB01000631">
    <property type="protein sequence ID" value="PON35024.1"/>
    <property type="molecule type" value="Genomic_DNA"/>
</dbReference>
<keyword evidence="3" id="KW-1185">Reference proteome</keyword>
<dbReference type="AlphaFoldDB" id="A0A2P5AER3"/>
<dbReference type="InterPro" id="IPR001969">
    <property type="entry name" value="Aspartic_peptidase_AS"/>
</dbReference>
<sequence>MPPVPHSVGVPQQVQLETSQAPPTPLVPPRTSPDSSSSSHKALRKHPSAQPTTNLYARPIPTRRYRFNQPGRRCNKCPQRRQANVADQVPENEVEHFGDVEEDFDGAEIVPGDEGDQVVCIVQKLLLAPKQPQPVQRHVIFRTRYTIKKRVCNVIIDSGSSDNIISKSLVKPLELPTE</sequence>
<name>A0A2P5AER3_PARAD</name>
<dbReference type="InterPro" id="IPR021109">
    <property type="entry name" value="Peptidase_aspartic_dom_sf"/>
</dbReference>
<dbReference type="PANTHER" id="PTHR35046:SF9">
    <property type="entry name" value="RNA-DIRECTED DNA POLYMERASE"/>
    <property type="match status" value="1"/>
</dbReference>
<gene>
    <name evidence="2" type="ORF">PanWU01x14_339530</name>
</gene>
<dbReference type="PANTHER" id="PTHR35046">
    <property type="entry name" value="ZINC KNUCKLE (CCHC-TYPE) FAMILY PROTEIN"/>
    <property type="match status" value="1"/>
</dbReference>
<evidence type="ECO:0000313" key="3">
    <source>
        <dbReference type="Proteomes" id="UP000237105"/>
    </source>
</evidence>
<evidence type="ECO:0000313" key="2">
    <source>
        <dbReference type="EMBL" id="PON35024.1"/>
    </source>
</evidence>
<dbReference type="GO" id="GO:0006508">
    <property type="term" value="P:proteolysis"/>
    <property type="evidence" value="ECO:0007669"/>
    <property type="project" value="InterPro"/>
</dbReference>
<protein>
    <submittedName>
        <fullName evidence="2">Aspartic peptidase, active site</fullName>
    </submittedName>
</protein>
<organism evidence="2 3">
    <name type="scientific">Parasponia andersonii</name>
    <name type="common">Sponia andersonii</name>
    <dbReference type="NCBI Taxonomy" id="3476"/>
    <lineage>
        <taxon>Eukaryota</taxon>
        <taxon>Viridiplantae</taxon>
        <taxon>Streptophyta</taxon>
        <taxon>Embryophyta</taxon>
        <taxon>Tracheophyta</taxon>
        <taxon>Spermatophyta</taxon>
        <taxon>Magnoliopsida</taxon>
        <taxon>eudicotyledons</taxon>
        <taxon>Gunneridae</taxon>
        <taxon>Pentapetalae</taxon>
        <taxon>rosids</taxon>
        <taxon>fabids</taxon>
        <taxon>Rosales</taxon>
        <taxon>Cannabaceae</taxon>
        <taxon>Parasponia</taxon>
    </lineage>
</organism>
<comment type="caution">
    <text evidence="2">The sequence shown here is derived from an EMBL/GenBank/DDBJ whole genome shotgun (WGS) entry which is preliminary data.</text>
</comment>
<accession>A0A2P5AER3</accession>
<dbReference type="Gene3D" id="2.40.70.10">
    <property type="entry name" value="Acid Proteases"/>
    <property type="match status" value="1"/>
</dbReference>
<feature type="region of interest" description="Disordered" evidence="1">
    <location>
        <begin position="1"/>
        <end position="61"/>
    </location>
</feature>
<dbReference type="Proteomes" id="UP000237105">
    <property type="component" value="Unassembled WGS sequence"/>
</dbReference>
<reference evidence="3" key="1">
    <citation type="submission" date="2016-06" db="EMBL/GenBank/DDBJ databases">
        <title>Parallel loss of symbiosis genes in relatives of nitrogen-fixing non-legume Parasponia.</title>
        <authorList>
            <person name="Van Velzen R."/>
            <person name="Holmer R."/>
            <person name="Bu F."/>
            <person name="Rutten L."/>
            <person name="Van Zeijl A."/>
            <person name="Liu W."/>
            <person name="Santuari L."/>
            <person name="Cao Q."/>
            <person name="Sharma T."/>
            <person name="Shen D."/>
            <person name="Roswanjaya Y."/>
            <person name="Wardhani T."/>
            <person name="Kalhor M.S."/>
            <person name="Jansen J."/>
            <person name="Van den Hoogen J."/>
            <person name="Gungor B."/>
            <person name="Hartog M."/>
            <person name="Hontelez J."/>
            <person name="Verver J."/>
            <person name="Yang W.-C."/>
            <person name="Schijlen E."/>
            <person name="Repin R."/>
            <person name="Schilthuizen M."/>
            <person name="Schranz E."/>
            <person name="Heidstra R."/>
            <person name="Miyata K."/>
            <person name="Fedorova E."/>
            <person name="Kohlen W."/>
            <person name="Bisseling T."/>
            <person name="Smit S."/>
            <person name="Geurts R."/>
        </authorList>
    </citation>
    <scope>NUCLEOTIDE SEQUENCE [LARGE SCALE GENOMIC DNA]</scope>
    <source>
        <strain evidence="3">cv. WU1-14</strain>
    </source>
</reference>
<feature type="compositionally biased region" description="Polar residues" evidence="1">
    <location>
        <begin position="10"/>
        <end position="21"/>
    </location>
</feature>
<dbReference type="OrthoDB" id="1739763at2759"/>
<dbReference type="PROSITE" id="PS00141">
    <property type="entry name" value="ASP_PROTEASE"/>
    <property type="match status" value="1"/>
</dbReference>
<dbReference type="GO" id="GO:0004190">
    <property type="term" value="F:aspartic-type endopeptidase activity"/>
    <property type="evidence" value="ECO:0007669"/>
    <property type="project" value="InterPro"/>
</dbReference>
<evidence type="ECO:0000256" key="1">
    <source>
        <dbReference type="SAM" id="MobiDB-lite"/>
    </source>
</evidence>
<proteinExistence type="predicted"/>